<evidence type="ECO:0000256" key="2">
    <source>
        <dbReference type="SAM" id="SignalP"/>
    </source>
</evidence>
<feature type="signal peptide" evidence="2">
    <location>
        <begin position="1"/>
        <end position="26"/>
    </location>
</feature>
<reference evidence="3" key="1">
    <citation type="submission" date="2022-01" db="EMBL/GenBank/DDBJ databases">
        <title>Genome Sequence Resource for Two Populations of Ditylenchus destructor, the Migratory Endoparasitic Phytonematode.</title>
        <authorList>
            <person name="Zhang H."/>
            <person name="Lin R."/>
            <person name="Xie B."/>
        </authorList>
    </citation>
    <scope>NUCLEOTIDE SEQUENCE</scope>
    <source>
        <strain evidence="3">BazhouSP</strain>
    </source>
</reference>
<dbReference type="EMBL" id="JAKKPZ010000011">
    <property type="protein sequence ID" value="KAI1715452.1"/>
    <property type="molecule type" value="Genomic_DNA"/>
</dbReference>
<dbReference type="PANTHER" id="PTHR46902">
    <property type="entry name" value="DOMON DOMAIN-CONTAINING PROTEIN FRRS1L"/>
    <property type="match status" value="1"/>
</dbReference>
<accession>A0AAD4N7L3</accession>
<dbReference type="CDD" id="cd09628">
    <property type="entry name" value="DOMON_SDR_2_like"/>
    <property type="match status" value="1"/>
</dbReference>
<evidence type="ECO:0000313" key="4">
    <source>
        <dbReference type="Proteomes" id="UP001201812"/>
    </source>
</evidence>
<dbReference type="InterPro" id="IPR042789">
    <property type="entry name" value="FRRS1L"/>
</dbReference>
<evidence type="ECO:0000256" key="1">
    <source>
        <dbReference type="SAM" id="MobiDB-lite"/>
    </source>
</evidence>
<feature type="compositionally biased region" description="Polar residues" evidence="1">
    <location>
        <begin position="252"/>
        <end position="265"/>
    </location>
</feature>
<protein>
    <submittedName>
        <fullName evidence="3">Ferric-chelate reductase 1</fullName>
    </submittedName>
</protein>
<sequence length="307" mass="33456">MFHLFLRNIAFVALPVFLCNFATVEARIDMNRNGCGETKGCMFKPAGCDPQLDCTLGIIFFVSESNKLTVQMVAQSLLPAPPLQYIAVGFSKDALMGDDFVSECVLSPAATTFSDVEVFASFNYGKTNDRTYLNATEHGILFDQIEGEAVDGRLMCQFAQQILPQMDSKDGKLSNLNRKYFIIGATGSAQPDEINVHDISIGSHFYPIVSARPINPSLIGKKLYELPPPMIIDSAASADSVQLMRMGPRPAISSTDPTVTNQSDEPTLGGAEKQTSASADIYSFEWMIIRISMGVLSAILSQRVLSN</sequence>
<comment type="caution">
    <text evidence="3">The sequence shown here is derived from an EMBL/GenBank/DDBJ whole genome shotgun (WGS) entry which is preliminary data.</text>
</comment>
<evidence type="ECO:0000313" key="3">
    <source>
        <dbReference type="EMBL" id="KAI1715452.1"/>
    </source>
</evidence>
<dbReference type="Proteomes" id="UP001201812">
    <property type="component" value="Unassembled WGS sequence"/>
</dbReference>
<feature type="region of interest" description="Disordered" evidence="1">
    <location>
        <begin position="248"/>
        <end position="272"/>
    </location>
</feature>
<dbReference type="GO" id="GO:1900449">
    <property type="term" value="P:regulation of glutamate receptor signaling pathway"/>
    <property type="evidence" value="ECO:0007669"/>
    <property type="project" value="InterPro"/>
</dbReference>
<name>A0AAD4N7L3_9BILA</name>
<keyword evidence="2" id="KW-0732">Signal</keyword>
<dbReference type="PANTHER" id="PTHR46902:SF1">
    <property type="entry name" value="DOMON DOMAIN-CONTAINING PROTEIN FRRS1L"/>
    <property type="match status" value="1"/>
</dbReference>
<feature type="chain" id="PRO_5042215526" evidence="2">
    <location>
        <begin position="27"/>
        <end position="307"/>
    </location>
</feature>
<keyword evidence="4" id="KW-1185">Reference proteome</keyword>
<proteinExistence type="predicted"/>
<gene>
    <name evidence="3" type="ORF">DdX_07767</name>
</gene>
<organism evidence="3 4">
    <name type="scientific">Ditylenchus destructor</name>
    <dbReference type="NCBI Taxonomy" id="166010"/>
    <lineage>
        <taxon>Eukaryota</taxon>
        <taxon>Metazoa</taxon>
        <taxon>Ecdysozoa</taxon>
        <taxon>Nematoda</taxon>
        <taxon>Chromadorea</taxon>
        <taxon>Rhabditida</taxon>
        <taxon>Tylenchina</taxon>
        <taxon>Tylenchomorpha</taxon>
        <taxon>Sphaerularioidea</taxon>
        <taxon>Anguinidae</taxon>
        <taxon>Anguininae</taxon>
        <taxon>Ditylenchus</taxon>
    </lineage>
</organism>
<dbReference type="AlphaFoldDB" id="A0AAD4N7L3"/>